<dbReference type="AlphaFoldDB" id="A0A023AWV3"/>
<comment type="caution">
    <text evidence="1">The sequence shown here is derived from an EMBL/GenBank/DDBJ whole genome shotgun (WGS) entry which is preliminary data.</text>
</comment>
<dbReference type="Proteomes" id="UP000019763">
    <property type="component" value="Unassembled WGS sequence"/>
</dbReference>
<evidence type="ECO:0000313" key="1">
    <source>
        <dbReference type="EMBL" id="EZG43199.1"/>
    </source>
</evidence>
<gene>
    <name evidence="1" type="ORF">GNI_182890</name>
</gene>
<dbReference type="VEuPathDB" id="CryptoDB:GNI_182890"/>
<protein>
    <submittedName>
        <fullName evidence="1">Uncharacterized protein</fullName>
    </submittedName>
</protein>
<sequence length="339" mass="38154">WAQGALLGLFNEGKVVQEGAVGRAVEEALLVPASGWGALRTRLLEAYRGLDETEGYAFGYWKNICRPMLQLDLAHQIACAWRRGGLCEGCRPGAVMSFPAKGNVAAAHIPHPVLLGVSSDPRAPLRRWIETGYWDVRGDYQVHHNWNELYNRVQGTWFAESERVAERIAHVANTHGTHTARLPWSATWKPWKQPPWSDSDDTAELVQADLDRRIAHWRVLNLRDLLDAFRLAPHLVTTLQRHTANSLQHVARNPNTTQGTHNYYIGCYDQVYVVLEFEGGDKINDATDDQGRSNRSKLRALLAPTCLRADSAEEAEQRTATFWAQVRQDAGCADYTDYS</sequence>
<name>A0A023AWV3_GRENI</name>
<proteinExistence type="predicted"/>
<dbReference type="GeneID" id="22916114"/>
<feature type="non-terminal residue" evidence="1">
    <location>
        <position position="1"/>
    </location>
</feature>
<evidence type="ECO:0000313" key="2">
    <source>
        <dbReference type="Proteomes" id="UP000019763"/>
    </source>
</evidence>
<reference evidence="1" key="1">
    <citation type="submission" date="2013-12" db="EMBL/GenBank/DDBJ databases">
        <authorList>
            <person name="Omoto C.K."/>
            <person name="Sibley D."/>
            <person name="Venepally P."/>
            <person name="Hadjithomas M."/>
            <person name="Karamycheva S."/>
            <person name="Brunk B."/>
            <person name="Roos D."/>
            <person name="Caler E."/>
            <person name="Lorenzi H."/>
        </authorList>
    </citation>
    <scope>NUCLEOTIDE SEQUENCE</scope>
</reference>
<keyword evidence="2" id="KW-1185">Reference proteome</keyword>
<accession>A0A023AWV3</accession>
<organism evidence="1 2">
    <name type="scientific">Gregarina niphandrodes</name>
    <name type="common">Septate eugregarine</name>
    <dbReference type="NCBI Taxonomy" id="110365"/>
    <lineage>
        <taxon>Eukaryota</taxon>
        <taxon>Sar</taxon>
        <taxon>Alveolata</taxon>
        <taxon>Apicomplexa</taxon>
        <taxon>Conoidasida</taxon>
        <taxon>Gregarinasina</taxon>
        <taxon>Eugregarinorida</taxon>
        <taxon>Gregarinidae</taxon>
        <taxon>Gregarina</taxon>
    </lineage>
</organism>
<dbReference type="EMBL" id="AFNH02001384">
    <property type="protein sequence ID" value="EZG43199.1"/>
    <property type="molecule type" value="Genomic_DNA"/>
</dbReference>
<dbReference type="RefSeq" id="XP_011133542.1">
    <property type="nucleotide sequence ID" value="XM_011135240.1"/>
</dbReference>